<organism evidence="2 3">
    <name type="scientific">Thalassiosira oceanica</name>
    <name type="common">Marine diatom</name>
    <dbReference type="NCBI Taxonomy" id="159749"/>
    <lineage>
        <taxon>Eukaryota</taxon>
        <taxon>Sar</taxon>
        <taxon>Stramenopiles</taxon>
        <taxon>Ochrophyta</taxon>
        <taxon>Bacillariophyta</taxon>
        <taxon>Coscinodiscophyceae</taxon>
        <taxon>Thalassiosirophycidae</taxon>
        <taxon>Thalassiosirales</taxon>
        <taxon>Thalassiosiraceae</taxon>
        <taxon>Thalassiosira</taxon>
    </lineage>
</organism>
<feature type="compositionally biased region" description="Low complexity" evidence="1">
    <location>
        <begin position="64"/>
        <end position="77"/>
    </location>
</feature>
<keyword evidence="3" id="KW-1185">Reference proteome</keyword>
<reference evidence="2 3" key="1">
    <citation type="journal article" date="2012" name="Genome Biol.">
        <title>Genome and low-iron response of an oceanic diatom adapted to chronic iron limitation.</title>
        <authorList>
            <person name="Lommer M."/>
            <person name="Specht M."/>
            <person name="Roy A.S."/>
            <person name="Kraemer L."/>
            <person name="Andreson R."/>
            <person name="Gutowska M.A."/>
            <person name="Wolf J."/>
            <person name="Bergner S.V."/>
            <person name="Schilhabel M.B."/>
            <person name="Klostermeier U.C."/>
            <person name="Beiko R.G."/>
            <person name="Rosenstiel P."/>
            <person name="Hippler M."/>
            <person name="Laroche J."/>
        </authorList>
    </citation>
    <scope>NUCLEOTIDE SEQUENCE [LARGE SCALE GENOMIC DNA]</scope>
    <source>
        <strain evidence="2 3">CCMP1005</strain>
    </source>
</reference>
<feature type="region of interest" description="Disordered" evidence="1">
    <location>
        <begin position="1"/>
        <end position="169"/>
    </location>
</feature>
<gene>
    <name evidence="2" type="ORF">THAOC_33617</name>
</gene>
<dbReference type="AlphaFoldDB" id="K0RLR7"/>
<comment type="caution">
    <text evidence="2">The sequence shown here is derived from an EMBL/GenBank/DDBJ whole genome shotgun (WGS) entry which is preliminary data.</text>
</comment>
<name>K0RLR7_THAOC</name>
<feature type="non-terminal residue" evidence="2">
    <location>
        <position position="169"/>
    </location>
</feature>
<accession>K0RLR7</accession>
<proteinExistence type="predicted"/>
<evidence type="ECO:0000313" key="2">
    <source>
        <dbReference type="EMBL" id="EJK47647.1"/>
    </source>
</evidence>
<sequence length="169" mass="17480">MLDEPSLLVRREGGGVTGECQGPSPEVPSGGKAPSDERSLSGQPNSIPSPPTSAAREIGKRAEVAPPCSAPPVASSSPRRHSTSSRRAPKDDAIPGNGEGAAGRRQGRAYRIVGPDVGPSRTRALSYEFSGRPVAERGGPLDTSVAPRERRPAGHPVVLRSPEEAARGP</sequence>
<dbReference type="EMBL" id="AGNL01046762">
    <property type="protein sequence ID" value="EJK47647.1"/>
    <property type="molecule type" value="Genomic_DNA"/>
</dbReference>
<dbReference type="Proteomes" id="UP000266841">
    <property type="component" value="Unassembled WGS sequence"/>
</dbReference>
<evidence type="ECO:0000313" key="3">
    <source>
        <dbReference type="Proteomes" id="UP000266841"/>
    </source>
</evidence>
<evidence type="ECO:0000256" key="1">
    <source>
        <dbReference type="SAM" id="MobiDB-lite"/>
    </source>
</evidence>
<protein>
    <submittedName>
        <fullName evidence="2">Uncharacterized protein</fullName>
    </submittedName>
</protein>